<evidence type="ECO:0000256" key="1">
    <source>
        <dbReference type="ARBA" id="ARBA00004651"/>
    </source>
</evidence>
<comment type="subcellular location">
    <subcellularLocation>
        <location evidence="1">Cell membrane</location>
        <topology evidence="1">Multi-pass membrane protein</topology>
    </subcellularLocation>
</comment>
<comment type="caution">
    <text evidence="7">The sequence shown here is derived from an EMBL/GenBank/DDBJ whole genome shotgun (WGS) entry which is preliminary data.</text>
</comment>
<evidence type="ECO:0000256" key="6">
    <source>
        <dbReference type="SAM" id="Phobius"/>
    </source>
</evidence>
<evidence type="ECO:0000256" key="5">
    <source>
        <dbReference type="ARBA" id="ARBA00023136"/>
    </source>
</evidence>
<dbReference type="Proteomes" id="UP000256373">
    <property type="component" value="Unassembled WGS sequence"/>
</dbReference>
<feature type="transmembrane region" description="Helical" evidence="6">
    <location>
        <begin position="357"/>
        <end position="378"/>
    </location>
</feature>
<feature type="transmembrane region" description="Helical" evidence="6">
    <location>
        <begin position="139"/>
        <end position="158"/>
    </location>
</feature>
<accession>A0A3D8YEH8</accession>
<feature type="transmembrane region" description="Helical" evidence="6">
    <location>
        <begin position="32"/>
        <end position="53"/>
    </location>
</feature>
<gene>
    <name evidence="7" type="ORF">DSL64_05245</name>
</gene>
<dbReference type="NCBIfam" id="TIGR00765">
    <property type="entry name" value="yihY_not_rbn"/>
    <property type="match status" value="1"/>
</dbReference>
<feature type="transmembrane region" description="Helical" evidence="6">
    <location>
        <begin position="215"/>
        <end position="237"/>
    </location>
</feature>
<keyword evidence="4 6" id="KW-1133">Transmembrane helix</keyword>
<keyword evidence="8" id="KW-1185">Reference proteome</keyword>
<evidence type="ECO:0000256" key="3">
    <source>
        <dbReference type="ARBA" id="ARBA00022692"/>
    </source>
</evidence>
<dbReference type="EMBL" id="QNUL01000003">
    <property type="protein sequence ID" value="REA63029.1"/>
    <property type="molecule type" value="Genomic_DNA"/>
</dbReference>
<organism evidence="7 8">
    <name type="scientific">Dyadobacter luteus</name>
    <dbReference type="NCBI Taxonomy" id="2259619"/>
    <lineage>
        <taxon>Bacteria</taxon>
        <taxon>Pseudomonadati</taxon>
        <taxon>Bacteroidota</taxon>
        <taxon>Cytophagia</taxon>
        <taxon>Cytophagales</taxon>
        <taxon>Spirosomataceae</taxon>
        <taxon>Dyadobacter</taxon>
    </lineage>
</organism>
<reference evidence="7 8" key="1">
    <citation type="submission" date="2018-07" db="EMBL/GenBank/DDBJ databases">
        <title>Dyadobacter roseus sp. nov., isolated from rose rhizosphere soil.</title>
        <authorList>
            <person name="Chen L."/>
        </authorList>
    </citation>
    <scope>NUCLEOTIDE SEQUENCE [LARGE SCALE GENOMIC DNA]</scope>
    <source>
        <strain evidence="7 8">RS19</strain>
    </source>
</reference>
<dbReference type="PANTHER" id="PTHR30213:SF1">
    <property type="entry name" value="INNER MEMBRANE PROTEIN YHJD"/>
    <property type="match status" value="1"/>
</dbReference>
<keyword evidence="2" id="KW-1003">Cell membrane</keyword>
<keyword evidence="5 6" id="KW-0472">Membrane</keyword>
<keyword evidence="3 6" id="KW-0812">Transmembrane</keyword>
<feature type="transmembrane region" description="Helical" evidence="6">
    <location>
        <begin position="390"/>
        <end position="410"/>
    </location>
</feature>
<evidence type="ECO:0000256" key="2">
    <source>
        <dbReference type="ARBA" id="ARBA00022475"/>
    </source>
</evidence>
<dbReference type="InterPro" id="IPR017039">
    <property type="entry name" value="Virul_fac_BrkB"/>
</dbReference>
<name>A0A3D8YEH8_9BACT</name>
<feature type="transmembrane region" description="Helical" evidence="6">
    <location>
        <begin position="178"/>
        <end position="203"/>
    </location>
</feature>
<proteinExistence type="predicted"/>
<evidence type="ECO:0000313" key="7">
    <source>
        <dbReference type="EMBL" id="REA63029.1"/>
    </source>
</evidence>
<protein>
    <submittedName>
        <fullName evidence="7">YihY/virulence factor BrkB family protein</fullName>
    </submittedName>
</protein>
<dbReference type="GO" id="GO:0005886">
    <property type="term" value="C:plasma membrane"/>
    <property type="evidence" value="ECO:0007669"/>
    <property type="project" value="UniProtKB-SubCell"/>
</dbReference>
<evidence type="ECO:0000256" key="4">
    <source>
        <dbReference type="ARBA" id="ARBA00022989"/>
    </source>
</evidence>
<dbReference type="Pfam" id="PF03631">
    <property type="entry name" value="Virul_fac_BrkB"/>
    <property type="match status" value="1"/>
</dbReference>
<sequence>MVKVKFIIALLKDSFSEFLDDNCMKLAAALSYYTIFSLAPLLLLVISIVSIFFGKEAFEGELYTQISGLVGSQASLQVQEIVKNAALTNKSSTAAVIGAVTLAIGATAVFAEIQDSINYIWSIKSKPKKSWLQYLKNRLLSFSVIITLGFLMIVSLGVNAMVDVLSSRLERYFSEGSVILFSIVNVALVLAIITALFTVIFKILPDGKVRWKECLVGAGFTAVLFAVGKFAISFYLGQSDLGATYGASASIVILLTWIYYSSIILYFGAEFTKVYARSDGTSIEPNDHAVLIVRREAEQNEPVQQKAKEGVAKIVAVLKPEAVKSKLIDSVTSFVDDKLNAVRAVINTTISRLTSPVLFYAVGFVMFFMTLIVGTLIVGRLLNQWVDSDYLGYVVLLGACFIIIALVVLLRTKITIFLRRTLFKLMEEKN</sequence>
<evidence type="ECO:0000313" key="8">
    <source>
        <dbReference type="Proteomes" id="UP000256373"/>
    </source>
</evidence>
<dbReference type="RefSeq" id="WP_115829617.1">
    <property type="nucleotide sequence ID" value="NZ_QNUL01000003.1"/>
</dbReference>
<dbReference type="AlphaFoldDB" id="A0A3D8YEH8"/>
<feature type="transmembrane region" description="Helical" evidence="6">
    <location>
        <begin position="243"/>
        <end position="267"/>
    </location>
</feature>
<dbReference type="OrthoDB" id="9797028at2"/>
<dbReference type="PANTHER" id="PTHR30213">
    <property type="entry name" value="INNER MEMBRANE PROTEIN YHJD"/>
    <property type="match status" value="1"/>
</dbReference>